<gene>
    <name evidence="3" type="ORF">OCV88_11510</name>
</gene>
<evidence type="ECO:0000259" key="2">
    <source>
        <dbReference type="SMART" id="SM00899"/>
    </source>
</evidence>
<dbReference type="PANTHER" id="PTHR43151">
    <property type="entry name" value="FEOA FAMILY PROTEIN"/>
    <property type="match status" value="1"/>
</dbReference>
<sequence>MMPLTFVKPGEKTTIKKVGGKEETRKFLETLGFVTGGFVTVVNQINGNVIVNVKESRVAISKEMAGKIMVQMED</sequence>
<evidence type="ECO:0000313" key="4">
    <source>
        <dbReference type="Proteomes" id="UP001652442"/>
    </source>
</evidence>
<dbReference type="SMART" id="SM00899">
    <property type="entry name" value="FeoA"/>
    <property type="match status" value="1"/>
</dbReference>
<dbReference type="PANTHER" id="PTHR43151:SF1">
    <property type="entry name" value="SSR2333 PROTEIN"/>
    <property type="match status" value="1"/>
</dbReference>
<comment type="caution">
    <text evidence="3">The sequence shown here is derived from an EMBL/GenBank/DDBJ whole genome shotgun (WGS) entry which is preliminary data.</text>
</comment>
<dbReference type="Gene3D" id="2.30.30.90">
    <property type="match status" value="1"/>
</dbReference>
<keyword evidence="1" id="KW-0408">Iron</keyword>
<reference evidence="3 4" key="1">
    <citation type="journal article" date="2021" name="ISME Commun">
        <title>Automated analysis of genomic sequences facilitates high-throughput and comprehensive description of bacteria.</title>
        <authorList>
            <person name="Hitch T.C.A."/>
        </authorList>
    </citation>
    <scope>NUCLEOTIDE SEQUENCE [LARGE SCALE GENOMIC DNA]</scope>
    <source>
        <strain evidence="3 4">Sanger_109</strain>
    </source>
</reference>
<keyword evidence="4" id="KW-1185">Reference proteome</keyword>
<accession>A0ABT2TND4</accession>
<proteinExistence type="predicted"/>
<dbReference type="Pfam" id="PF04023">
    <property type="entry name" value="FeoA"/>
    <property type="match status" value="1"/>
</dbReference>
<dbReference type="EMBL" id="JAOQJQ010000004">
    <property type="protein sequence ID" value="MCU6762959.1"/>
    <property type="molecule type" value="Genomic_DNA"/>
</dbReference>
<feature type="domain" description="Ferrous iron transporter FeoA-like" evidence="2">
    <location>
        <begin position="2"/>
        <end position="72"/>
    </location>
</feature>
<dbReference type="SUPFAM" id="SSF50037">
    <property type="entry name" value="C-terminal domain of transcriptional repressors"/>
    <property type="match status" value="1"/>
</dbReference>
<dbReference type="Proteomes" id="UP001652442">
    <property type="component" value="Unassembled WGS sequence"/>
</dbReference>
<dbReference type="InterPro" id="IPR007167">
    <property type="entry name" value="Fe-transptr_FeoA-like"/>
</dbReference>
<dbReference type="InterPro" id="IPR008988">
    <property type="entry name" value="Transcriptional_repressor_C"/>
</dbReference>
<evidence type="ECO:0000313" key="3">
    <source>
        <dbReference type="EMBL" id="MCU6762959.1"/>
    </source>
</evidence>
<name>A0ABT2TND4_9FIRM</name>
<organism evidence="3 4">
    <name type="scientific">Brotonthovivens ammoniilytica</name>
    <dbReference type="NCBI Taxonomy" id="2981725"/>
    <lineage>
        <taxon>Bacteria</taxon>
        <taxon>Bacillati</taxon>
        <taxon>Bacillota</taxon>
        <taxon>Clostridia</taxon>
        <taxon>Lachnospirales</taxon>
        <taxon>Lachnospiraceae</taxon>
        <taxon>Brotonthovivens</taxon>
    </lineage>
</organism>
<evidence type="ECO:0000256" key="1">
    <source>
        <dbReference type="ARBA" id="ARBA00023004"/>
    </source>
</evidence>
<dbReference type="InterPro" id="IPR053184">
    <property type="entry name" value="FeoA-like"/>
</dbReference>
<protein>
    <submittedName>
        <fullName evidence="3">Ferrous iron transport protein A</fullName>
    </submittedName>
</protein>
<dbReference type="RefSeq" id="WP_158425613.1">
    <property type="nucleotide sequence ID" value="NZ_JAOQJQ010000004.1"/>
</dbReference>
<dbReference type="InterPro" id="IPR038157">
    <property type="entry name" value="FeoA_core_dom"/>
</dbReference>